<evidence type="ECO:0000313" key="3">
    <source>
        <dbReference type="Proteomes" id="UP000005019"/>
    </source>
</evidence>
<feature type="transmembrane region" description="Helical" evidence="1">
    <location>
        <begin position="983"/>
        <end position="1000"/>
    </location>
</feature>
<dbReference type="RefSeq" id="WP_008060114.1">
    <property type="nucleotide sequence ID" value="NZ_AFHG01000041.1"/>
</dbReference>
<feature type="transmembrane region" description="Helical" evidence="1">
    <location>
        <begin position="1012"/>
        <end position="1036"/>
    </location>
</feature>
<dbReference type="GO" id="GO:0042910">
    <property type="term" value="F:xenobiotic transmembrane transporter activity"/>
    <property type="evidence" value="ECO:0007669"/>
    <property type="project" value="TreeGrafter"/>
</dbReference>
<dbReference type="AlphaFoldDB" id="F5RAY7"/>
<dbReference type="Pfam" id="PF00873">
    <property type="entry name" value="ACR_tran"/>
    <property type="match status" value="1"/>
</dbReference>
<feature type="transmembrane region" description="Helical" evidence="1">
    <location>
        <begin position="340"/>
        <end position="358"/>
    </location>
</feature>
<evidence type="ECO:0000256" key="1">
    <source>
        <dbReference type="SAM" id="Phobius"/>
    </source>
</evidence>
<dbReference type="Gene3D" id="3.30.2090.10">
    <property type="entry name" value="Multidrug efflux transporter AcrB TolC docking domain, DN and DC subdomains"/>
    <property type="match status" value="2"/>
</dbReference>
<keyword evidence="1" id="KW-0472">Membrane</keyword>
<keyword evidence="1" id="KW-1133">Transmembrane helix</keyword>
<sequence length="1048" mass="111993">MIETIVRFSVRRPAIVLALALVLTLYALSRMFDARLDVFPEFAPAQVVIQTEAPGLPADLVETRVTTPIEAAVSGTRGLKELRSQSIPGLSVVTVIFDEKSDLFRNRQLVAERLGTLGSLLPPRVTPVITPLTSSASTLLGVGLTSDKRSLMDMRYLVDSVVRPHLLAVPGVADVNVFGGDVRQWQIQLDPARLRTLGVTLADVENAARGAATVAGAGFVESDNQRLLIAVDATPATARSLEQLTVTLPDGRSLMLGDIGKVREAPAPAISAAQINGTPGVFMMVQGQLGADTLGVTLELEKALADLAPLLEREQLTLHPALFRPANFIETALGNVRTDVLIGASLVIVVLFLFLYNLRTAFISAVAIPLSLLAAVLVMLEAGASLNIMVLGGLAIALGEVVDDAIIDCENIYRRLRENRHSGSPVATWKVVLDASMEVRSSVVYATFIVALVFVPLLTLSGVAGKLFAPLGLAYILAIMASLVVALTVTPAMSWLMLGQRDLPDDDPPLIRWLRPRYERTLRAIERKPQRLIAVVMLVLAGGIGVLPLFGGEFIPPLREGHYIVHLSTIPGTAPGEVLRVGQKVTEQILKIDGVKSVAQWVGRAQNGADPFGPHYSEVEIEIGPLDGATQSRILADIRRTVTGDDGDEDRSDEAAQASVGFPGLAFSVNTFLTERIGETESGFPAALVVQVFGTNLDRLDADATAVAQALGKVKGATDVQVLAPPGTPEIIVRPRLDKLAVWRLSPDDVLLAAQTAFAGSRVSEVYRGTLATPLVVTLDPEHRRSPTEIGRLPLRTPDGRLIELRDVADIAIENGRYKILHSGGKRVQTITANLAAGHDLAQFSAEVHRALREQVKFNPGSYYKVTGAAEAQAQARRELTTHSLLAAAAIAILLMLAFSNLRNLMITFVNLPFALIGGVLAALAGGGWLSLGSVVGFVTLFGITLRNSIMLASHYQHLVEVEGRVWNIDTAIVGAAERLPSILMTALVTGLGLMPLVLGSGEPGREIEGPMAAIIVGGLATSTLLNLLVLPTLLLHYGRFERRSEQA</sequence>
<dbReference type="SUPFAM" id="SSF82714">
    <property type="entry name" value="Multidrug efflux transporter AcrB TolC docking domain, DN and DC subdomains"/>
    <property type="match status" value="2"/>
</dbReference>
<dbReference type="PRINTS" id="PR00702">
    <property type="entry name" value="ACRIFLAVINRP"/>
</dbReference>
<dbReference type="InterPro" id="IPR027463">
    <property type="entry name" value="AcrB_DN_DC_subdom"/>
</dbReference>
<gene>
    <name evidence="2" type="ORF">METUNv1_01364</name>
</gene>
<dbReference type="STRING" id="1000565.METUNv1_01364"/>
<dbReference type="OrthoDB" id="9176633at2"/>
<dbReference type="SUPFAM" id="SSF82866">
    <property type="entry name" value="Multidrug efflux transporter AcrB transmembrane domain"/>
    <property type="match status" value="2"/>
</dbReference>
<comment type="caution">
    <text evidence="2">The sequence shown here is derived from an EMBL/GenBank/DDBJ whole genome shotgun (WGS) entry which is preliminary data.</text>
</comment>
<accession>F5RAY7</accession>
<dbReference type="GO" id="GO:0005886">
    <property type="term" value="C:plasma membrane"/>
    <property type="evidence" value="ECO:0007669"/>
    <property type="project" value="TreeGrafter"/>
</dbReference>
<dbReference type="InterPro" id="IPR001036">
    <property type="entry name" value="Acrflvin-R"/>
</dbReference>
<name>F5RAY7_METUF</name>
<feature type="transmembrane region" description="Helical" evidence="1">
    <location>
        <begin position="475"/>
        <end position="498"/>
    </location>
</feature>
<feature type="transmembrane region" description="Helical" evidence="1">
    <location>
        <begin position="443"/>
        <end position="463"/>
    </location>
</feature>
<reference evidence="2 3" key="1">
    <citation type="journal article" date="2011" name="J. Bacteriol.">
        <title>Genome sequence of Methyloversatilis universalis FAM5T, a methylotrophic representative of the order Rhodocyclales.</title>
        <authorList>
            <person name="Kittichotirat W."/>
            <person name="Good N.M."/>
            <person name="Hall R."/>
            <person name="Bringel F."/>
            <person name="Lajus A."/>
            <person name="Medigue C."/>
            <person name="Smalley N.E."/>
            <person name="Beck D."/>
            <person name="Bumgarner R."/>
            <person name="Vuilleumier S."/>
            <person name="Kalyuzhnaya M.G."/>
        </authorList>
    </citation>
    <scope>NUCLEOTIDE SEQUENCE [LARGE SCALE GENOMIC DNA]</scope>
    <source>
        <strain evidence="3">ATCC BAA-1314 / JCM 13912 / FAM5</strain>
    </source>
</reference>
<dbReference type="Gene3D" id="1.20.1640.10">
    <property type="entry name" value="Multidrug efflux transporter AcrB transmembrane domain"/>
    <property type="match status" value="2"/>
</dbReference>
<dbReference type="EMBL" id="AFHG01000041">
    <property type="protein sequence ID" value="EGK72248.1"/>
    <property type="molecule type" value="Genomic_DNA"/>
</dbReference>
<dbReference type="Gene3D" id="3.30.70.1320">
    <property type="entry name" value="Multidrug efflux transporter AcrB pore domain like"/>
    <property type="match status" value="1"/>
</dbReference>
<feature type="transmembrane region" description="Helical" evidence="1">
    <location>
        <begin position="532"/>
        <end position="550"/>
    </location>
</feature>
<keyword evidence="3" id="KW-1185">Reference proteome</keyword>
<dbReference type="PANTHER" id="PTHR32063">
    <property type="match status" value="1"/>
</dbReference>
<dbReference type="SUPFAM" id="SSF82693">
    <property type="entry name" value="Multidrug efflux transporter AcrB pore domain, PN1, PN2, PC1 and PC2 subdomains"/>
    <property type="match status" value="2"/>
</dbReference>
<keyword evidence="1" id="KW-0812">Transmembrane</keyword>
<proteinExistence type="predicted"/>
<feature type="transmembrane region" description="Helical" evidence="1">
    <location>
        <begin position="914"/>
        <end position="944"/>
    </location>
</feature>
<dbReference type="eggNOG" id="COG3696">
    <property type="taxonomic scope" value="Bacteria"/>
</dbReference>
<dbReference type="Proteomes" id="UP000005019">
    <property type="component" value="Unassembled WGS sequence"/>
</dbReference>
<feature type="transmembrane region" description="Helical" evidence="1">
    <location>
        <begin position="370"/>
        <end position="398"/>
    </location>
</feature>
<dbReference type="Gene3D" id="3.30.70.1440">
    <property type="entry name" value="Multidrug efflux transporter AcrB pore domain"/>
    <property type="match status" value="1"/>
</dbReference>
<dbReference type="Gene3D" id="3.30.70.1430">
    <property type="entry name" value="Multidrug efflux transporter AcrB pore domain"/>
    <property type="match status" value="2"/>
</dbReference>
<protein>
    <submittedName>
        <fullName evidence="2">Acriflavin resistance protein</fullName>
    </submittedName>
</protein>
<dbReference type="PANTHER" id="PTHR32063:SF4">
    <property type="entry name" value="SLR6043 PROTEIN"/>
    <property type="match status" value="1"/>
</dbReference>
<evidence type="ECO:0000313" key="2">
    <source>
        <dbReference type="EMBL" id="EGK72248.1"/>
    </source>
</evidence>
<organism evidence="2 3">
    <name type="scientific">Methyloversatilis universalis (strain ATCC BAA-1314 / DSM 25237 / JCM 13912 / CCUG 52030 / FAM5)</name>
    <dbReference type="NCBI Taxonomy" id="1000565"/>
    <lineage>
        <taxon>Bacteria</taxon>
        <taxon>Pseudomonadati</taxon>
        <taxon>Pseudomonadota</taxon>
        <taxon>Betaproteobacteria</taxon>
        <taxon>Nitrosomonadales</taxon>
        <taxon>Sterolibacteriaceae</taxon>
        <taxon>Methyloversatilis</taxon>
    </lineage>
</organism>
<feature type="transmembrane region" description="Helical" evidence="1">
    <location>
        <begin position="885"/>
        <end position="902"/>
    </location>
</feature>